<comment type="function">
    <text evidence="6">Required for nucleoid occlusion (NO) phenomenon, which prevents Z-ring formation and cell division over the nucleoid. Acts as a DNA-associated cell division inhibitor that binds simultaneously chromosomal DNA and FtsZ, and disrupts the assembly of FtsZ polymers. SlmA-DNA-binding sequences (SBS) are dispersed on non-Ter regions of the chromosome, preventing FtsZ polymerization at these regions.</text>
</comment>
<evidence type="ECO:0000256" key="5">
    <source>
        <dbReference type="ARBA" id="ARBA00023306"/>
    </source>
</evidence>
<evidence type="ECO:0000259" key="8">
    <source>
        <dbReference type="PROSITE" id="PS50977"/>
    </source>
</evidence>
<feature type="domain" description="HTH tetR-type" evidence="8">
    <location>
        <begin position="9"/>
        <end position="69"/>
    </location>
</feature>
<dbReference type="PROSITE" id="PS50977">
    <property type="entry name" value="HTH_TETR_2"/>
    <property type="match status" value="1"/>
</dbReference>
<dbReference type="Gene3D" id="1.10.357.10">
    <property type="entry name" value="Tetracycline Repressor, domain 2"/>
    <property type="match status" value="1"/>
</dbReference>
<dbReference type="Pfam" id="PF22276">
    <property type="entry name" value="SlmA-like_C"/>
    <property type="match status" value="1"/>
</dbReference>
<keyword evidence="1 6" id="KW-0963">Cytoplasm</keyword>
<evidence type="ECO:0000313" key="9">
    <source>
        <dbReference type="EMBL" id="RAU16505.1"/>
    </source>
</evidence>
<dbReference type="InterPro" id="IPR036271">
    <property type="entry name" value="Tet_transcr_reg_TetR-rel_C_sf"/>
</dbReference>
<dbReference type="OrthoDB" id="9179041at2"/>
<name>A0A364NHZ2_9GAMM</name>
<dbReference type="InterPro" id="IPR023769">
    <property type="entry name" value="NO_SlmA"/>
</dbReference>
<sequence length="207" mass="23584">MADKEQNKHSRREQILQALAQMLEVNPGQRITTAALAREVGVSEAALYRHFPSKARMFEGLIGFIEETLFSRIRLITQSSATRVRQCEQILTLLLAFVEKNPGMARILGGDALSGETERLRIQVNQLFERMETQLKQLMREAELTDGIRTLIPPTACANLLMSVAEGRIRQFVRSEFKRRPTEHWPEQWPKLAESLFKRQAASPAAL</sequence>
<evidence type="ECO:0000256" key="6">
    <source>
        <dbReference type="HAMAP-Rule" id="MF_01839"/>
    </source>
</evidence>
<comment type="caution">
    <text evidence="9">The sequence shown here is derived from an EMBL/GenBank/DDBJ whole genome shotgun (WGS) entry which is preliminary data.</text>
</comment>
<keyword evidence="10" id="KW-1185">Reference proteome</keyword>
<evidence type="ECO:0000256" key="2">
    <source>
        <dbReference type="ARBA" id="ARBA00022618"/>
    </source>
</evidence>
<dbReference type="AlphaFoldDB" id="A0A364NHZ2"/>
<organism evidence="9 10">
    <name type="scientific">Nitrincola tibetensis</name>
    <dbReference type="NCBI Taxonomy" id="2219697"/>
    <lineage>
        <taxon>Bacteria</taxon>
        <taxon>Pseudomonadati</taxon>
        <taxon>Pseudomonadota</taxon>
        <taxon>Gammaproteobacteria</taxon>
        <taxon>Oceanospirillales</taxon>
        <taxon>Oceanospirillaceae</taxon>
        <taxon>Nitrincola</taxon>
    </lineage>
</organism>
<reference evidence="9 10" key="1">
    <citation type="submission" date="2018-06" db="EMBL/GenBank/DDBJ databases">
        <title>Nitrincola tibetense sp. nov., isolated from Lake XuguoCo on Tibetan Plateau.</title>
        <authorList>
            <person name="Xing P."/>
        </authorList>
    </citation>
    <scope>NUCLEOTIDE SEQUENCE [LARGE SCALE GENOMIC DNA]</scope>
    <source>
        <strain evidence="10">xg18</strain>
    </source>
</reference>
<dbReference type="GO" id="GO:0010974">
    <property type="term" value="P:negative regulation of division septum assembly"/>
    <property type="evidence" value="ECO:0007669"/>
    <property type="project" value="InterPro"/>
</dbReference>
<comment type="subunit">
    <text evidence="6">Homodimer. Interacts with FtsZ.</text>
</comment>
<keyword evidence="3" id="KW-0175">Coiled coil</keyword>
<dbReference type="Pfam" id="PF00440">
    <property type="entry name" value="TetR_N"/>
    <property type="match status" value="1"/>
</dbReference>
<dbReference type="GO" id="GO:0000976">
    <property type="term" value="F:transcription cis-regulatory region binding"/>
    <property type="evidence" value="ECO:0007669"/>
    <property type="project" value="TreeGrafter"/>
</dbReference>
<comment type="subcellular location">
    <subcellularLocation>
        <location evidence="6">Cytoplasm</location>
        <location evidence="6">Nucleoid</location>
    </subcellularLocation>
</comment>
<accession>A0A364NHZ2</accession>
<keyword evidence="4 6" id="KW-0238">DNA-binding</keyword>
<evidence type="ECO:0000256" key="3">
    <source>
        <dbReference type="ARBA" id="ARBA00023054"/>
    </source>
</evidence>
<keyword evidence="5 6" id="KW-0131">Cell cycle</keyword>
<protein>
    <recommendedName>
        <fullName evidence="6">Nucleoid occlusion factor SlmA</fullName>
    </recommendedName>
</protein>
<evidence type="ECO:0000256" key="4">
    <source>
        <dbReference type="ARBA" id="ARBA00023125"/>
    </source>
</evidence>
<dbReference type="GO" id="GO:0005737">
    <property type="term" value="C:cytoplasm"/>
    <property type="evidence" value="ECO:0007669"/>
    <property type="project" value="UniProtKB-UniRule"/>
</dbReference>
<comment type="similarity">
    <text evidence="6">Belongs to the nucleoid occlusion factor SlmA family.</text>
</comment>
<feature type="DNA-binding region" description="H-T-H motif" evidence="7">
    <location>
        <begin position="32"/>
        <end position="51"/>
    </location>
</feature>
<dbReference type="NCBIfam" id="NF007015">
    <property type="entry name" value="PRK09480.1"/>
    <property type="match status" value="1"/>
</dbReference>
<dbReference type="InterPro" id="IPR050109">
    <property type="entry name" value="HTH-type_TetR-like_transc_reg"/>
</dbReference>
<gene>
    <name evidence="6" type="primary">slmA</name>
    <name evidence="9" type="ORF">DN062_17645</name>
</gene>
<evidence type="ECO:0000313" key="10">
    <source>
        <dbReference type="Proteomes" id="UP000250744"/>
    </source>
</evidence>
<dbReference type="SUPFAM" id="SSF48498">
    <property type="entry name" value="Tetracyclin repressor-like, C-terminal domain"/>
    <property type="match status" value="1"/>
</dbReference>
<dbReference type="HAMAP" id="MF_01839">
    <property type="entry name" value="NO_factor_SlmA"/>
    <property type="match status" value="1"/>
</dbReference>
<dbReference type="GO" id="GO:0043590">
    <property type="term" value="C:bacterial nucleoid"/>
    <property type="evidence" value="ECO:0007669"/>
    <property type="project" value="UniProtKB-UniRule"/>
</dbReference>
<evidence type="ECO:0000256" key="1">
    <source>
        <dbReference type="ARBA" id="ARBA00022490"/>
    </source>
</evidence>
<dbReference type="SUPFAM" id="SSF46689">
    <property type="entry name" value="Homeodomain-like"/>
    <property type="match status" value="1"/>
</dbReference>
<dbReference type="InterPro" id="IPR009057">
    <property type="entry name" value="Homeodomain-like_sf"/>
</dbReference>
<keyword evidence="2 6" id="KW-0132">Cell division</keyword>
<dbReference type="GO" id="GO:0051301">
    <property type="term" value="P:cell division"/>
    <property type="evidence" value="ECO:0007669"/>
    <property type="project" value="UniProtKB-KW"/>
</dbReference>
<dbReference type="InterPro" id="IPR001647">
    <property type="entry name" value="HTH_TetR"/>
</dbReference>
<dbReference type="InterPro" id="IPR054580">
    <property type="entry name" value="SlmA-like_C"/>
</dbReference>
<dbReference type="GO" id="GO:0003700">
    <property type="term" value="F:DNA-binding transcription factor activity"/>
    <property type="evidence" value="ECO:0007669"/>
    <property type="project" value="TreeGrafter"/>
</dbReference>
<dbReference type="PANTHER" id="PTHR30055">
    <property type="entry name" value="HTH-TYPE TRANSCRIPTIONAL REGULATOR RUTR"/>
    <property type="match status" value="1"/>
</dbReference>
<dbReference type="RefSeq" id="WP_112160618.1">
    <property type="nucleotide sequence ID" value="NZ_QKRX01000022.1"/>
</dbReference>
<proteinExistence type="inferred from homology"/>
<dbReference type="Proteomes" id="UP000250744">
    <property type="component" value="Unassembled WGS sequence"/>
</dbReference>
<evidence type="ECO:0000256" key="7">
    <source>
        <dbReference type="PROSITE-ProRule" id="PRU00335"/>
    </source>
</evidence>
<dbReference type="PANTHER" id="PTHR30055:SF183">
    <property type="entry name" value="NUCLEOID OCCLUSION FACTOR SLMA"/>
    <property type="match status" value="1"/>
</dbReference>
<dbReference type="EMBL" id="QKRX01000022">
    <property type="protein sequence ID" value="RAU16505.1"/>
    <property type="molecule type" value="Genomic_DNA"/>
</dbReference>